<dbReference type="GO" id="GO:0016787">
    <property type="term" value="F:hydrolase activity"/>
    <property type="evidence" value="ECO:0007669"/>
    <property type="project" value="UniProtKB-KW"/>
</dbReference>
<keyword evidence="3" id="KW-1185">Reference proteome</keyword>
<dbReference type="InterPro" id="IPR000871">
    <property type="entry name" value="Beta-lactam_class-A"/>
</dbReference>
<dbReference type="RefSeq" id="WP_377849630.1">
    <property type="nucleotide sequence ID" value="NZ_JBHLZU010000002.1"/>
</dbReference>
<dbReference type="Gene3D" id="3.40.710.10">
    <property type="entry name" value="DD-peptidase/beta-lactamase superfamily"/>
    <property type="match status" value="1"/>
</dbReference>
<dbReference type="EMBL" id="JBHLZU010000002">
    <property type="protein sequence ID" value="MFB9902553.1"/>
    <property type="molecule type" value="Genomic_DNA"/>
</dbReference>
<name>A0ABV5ZNU8_9PSEU</name>
<accession>A0ABV5ZNU8</accession>
<comment type="caution">
    <text evidence="2">The sequence shown here is derived from an EMBL/GenBank/DDBJ whole genome shotgun (WGS) entry which is preliminary data.</text>
</comment>
<sequence length="297" mass="31059">MKQVLRAAGLLGALAVVAVVTTGVPAAPVLAHAVIAPQTAPRTAPVPTTVTEPPPPAPRLATEVEQAVREVVDGAELGLVVFDRGTGAVLTELNPDQRFHSASVVKLLIALDVLDDAGEDLDQRTHDRLHDMIAASDDGIASAFWVAQGGPELVTRVAERLGLRDTQPPADPGQWGDTLLTAQDVVAVYRHVLDDADARDRELLLTALAGADRIAADGFDQYFGIPDALSGAHWAVKQGWMRSRSEVALHTTGLVGADQRYVIALLTSLPAATSWTRAADAVTAGVGALTAALPKAL</sequence>
<evidence type="ECO:0000259" key="1">
    <source>
        <dbReference type="Pfam" id="PF13354"/>
    </source>
</evidence>
<keyword evidence="2" id="KW-0378">Hydrolase</keyword>
<gene>
    <name evidence="2" type="ORF">ACFFQA_01245</name>
</gene>
<protein>
    <submittedName>
        <fullName evidence="2">Serine hydrolase</fullName>
    </submittedName>
</protein>
<dbReference type="Pfam" id="PF13354">
    <property type="entry name" value="Beta-lactamase2"/>
    <property type="match status" value="1"/>
</dbReference>
<dbReference type="PANTHER" id="PTHR35333">
    <property type="entry name" value="BETA-LACTAMASE"/>
    <property type="match status" value="1"/>
</dbReference>
<dbReference type="PANTHER" id="PTHR35333:SF3">
    <property type="entry name" value="BETA-LACTAMASE-TYPE TRANSPEPTIDASE FOLD CONTAINING PROTEIN"/>
    <property type="match status" value="1"/>
</dbReference>
<dbReference type="SUPFAM" id="SSF56601">
    <property type="entry name" value="beta-lactamase/transpeptidase-like"/>
    <property type="match status" value="1"/>
</dbReference>
<dbReference type="InterPro" id="IPR045155">
    <property type="entry name" value="Beta-lactam_cat"/>
</dbReference>
<evidence type="ECO:0000313" key="3">
    <source>
        <dbReference type="Proteomes" id="UP001589693"/>
    </source>
</evidence>
<proteinExistence type="predicted"/>
<evidence type="ECO:0000313" key="2">
    <source>
        <dbReference type="EMBL" id="MFB9902553.1"/>
    </source>
</evidence>
<organism evidence="2 3">
    <name type="scientific">Allokutzneria oryzae</name>
    <dbReference type="NCBI Taxonomy" id="1378989"/>
    <lineage>
        <taxon>Bacteria</taxon>
        <taxon>Bacillati</taxon>
        <taxon>Actinomycetota</taxon>
        <taxon>Actinomycetes</taxon>
        <taxon>Pseudonocardiales</taxon>
        <taxon>Pseudonocardiaceae</taxon>
        <taxon>Allokutzneria</taxon>
    </lineage>
</organism>
<dbReference type="Proteomes" id="UP001589693">
    <property type="component" value="Unassembled WGS sequence"/>
</dbReference>
<feature type="domain" description="Beta-lactamase class A catalytic" evidence="1">
    <location>
        <begin position="129"/>
        <end position="267"/>
    </location>
</feature>
<dbReference type="InterPro" id="IPR012338">
    <property type="entry name" value="Beta-lactam/transpept-like"/>
</dbReference>
<reference evidence="2 3" key="1">
    <citation type="submission" date="2024-09" db="EMBL/GenBank/DDBJ databases">
        <authorList>
            <person name="Sun Q."/>
            <person name="Mori K."/>
        </authorList>
    </citation>
    <scope>NUCLEOTIDE SEQUENCE [LARGE SCALE GENOMIC DNA]</scope>
    <source>
        <strain evidence="2 3">TBRC 7907</strain>
    </source>
</reference>